<dbReference type="InterPro" id="IPR008969">
    <property type="entry name" value="CarboxyPept-like_regulatory"/>
</dbReference>
<keyword evidence="1" id="KW-0378">Hydrolase</keyword>
<feature type="non-terminal residue" evidence="1">
    <location>
        <position position="179"/>
    </location>
</feature>
<reference evidence="1 2" key="1">
    <citation type="journal article" date="2019" name="Nat. Med.">
        <title>A library of human gut bacterial isolates paired with longitudinal multiomics data enables mechanistic microbiome research.</title>
        <authorList>
            <person name="Poyet M."/>
            <person name="Groussin M."/>
            <person name="Gibbons S.M."/>
            <person name="Avila-Pacheco J."/>
            <person name="Jiang X."/>
            <person name="Kearney S.M."/>
            <person name="Perrotta A.R."/>
            <person name="Berdy B."/>
            <person name="Zhao S."/>
            <person name="Lieberman T.D."/>
            <person name="Swanson P.K."/>
            <person name="Smith M."/>
            <person name="Roesemann S."/>
            <person name="Alexander J.E."/>
            <person name="Rich S.A."/>
            <person name="Livny J."/>
            <person name="Vlamakis H."/>
            <person name="Clish C."/>
            <person name="Bullock K."/>
            <person name="Deik A."/>
            <person name="Scott J."/>
            <person name="Pierce K.A."/>
            <person name="Xavier R.J."/>
            <person name="Alm E.J."/>
        </authorList>
    </citation>
    <scope>NUCLEOTIDE SEQUENCE [LARGE SCALE GENOMIC DNA]</scope>
    <source>
        <strain evidence="1 2">BIOML-A14</strain>
    </source>
</reference>
<protein>
    <submittedName>
        <fullName evidence="1">Carboxypeptidase-like regulatory domain-containing protein</fullName>
    </submittedName>
</protein>
<dbReference type="EMBL" id="VWFO01000870">
    <property type="protein sequence ID" value="KAA4642940.1"/>
    <property type="molecule type" value="Genomic_DNA"/>
</dbReference>
<gene>
    <name evidence="1" type="ORF">F3B98_34190</name>
</gene>
<keyword evidence="1" id="KW-0645">Protease</keyword>
<dbReference type="Pfam" id="PF13715">
    <property type="entry name" value="CarbopepD_reg_2"/>
    <property type="match status" value="1"/>
</dbReference>
<keyword evidence="1" id="KW-0121">Carboxypeptidase</keyword>
<accession>A0A642C3A4</accession>
<organism evidence="1 2">
    <name type="scientific">Bacteroides ovatus</name>
    <dbReference type="NCBI Taxonomy" id="28116"/>
    <lineage>
        <taxon>Bacteria</taxon>
        <taxon>Pseudomonadati</taxon>
        <taxon>Bacteroidota</taxon>
        <taxon>Bacteroidia</taxon>
        <taxon>Bacteroidales</taxon>
        <taxon>Bacteroidaceae</taxon>
        <taxon>Bacteroides</taxon>
    </lineage>
</organism>
<evidence type="ECO:0000313" key="2">
    <source>
        <dbReference type="Proteomes" id="UP000435985"/>
    </source>
</evidence>
<dbReference type="AlphaFoldDB" id="A0A642C3A4"/>
<dbReference type="Gene3D" id="2.60.40.1120">
    <property type="entry name" value="Carboxypeptidase-like, regulatory domain"/>
    <property type="match status" value="1"/>
</dbReference>
<comment type="caution">
    <text evidence="1">The sequence shown here is derived from an EMBL/GenBank/DDBJ whole genome shotgun (WGS) entry which is preliminary data.</text>
</comment>
<evidence type="ECO:0000313" key="1">
    <source>
        <dbReference type="EMBL" id="KAA4642940.1"/>
    </source>
</evidence>
<sequence>MKKSVILLVGWLLAFLWIGSADIWAQDAGDYFTIVGMVKDKQNKRTLENVNVSVQGSNIGTVTNAEGEFALKVRKEEVPRELEISHIGYINSHVSLDKNNSSKLTVWMIPHTNQLNEVVVYANNPRTIIEKAIEKIPVNYSANRNMLTSFYRETVQKGRRYISVSEAVLDVSKTAYTNR</sequence>
<name>A0A642C3A4_BACOV</name>
<proteinExistence type="predicted"/>
<dbReference type="SUPFAM" id="SSF49464">
    <property type="entry name" value="Carboxypeptidase regulatory domain-like"/>
    <property type="match status" value="1"/>
</dbReference>
<dbReference type="GO" id="GO:0004180">
    <property type="term" value="F:carboxypeptidase activity"/>
    <property type="evidence" value="ECO:0007669"/>
    <property type="project" value="UniProtKB-KW"/>
</dbReference>
<dbReference type="Proteomes" id="UP000435985">
    <property type="component" value="Unassembled WGS sequence"/>
</dbReference>